<dbReference type="RefSeq" id="WP_416342488.1">
    <property type="nucleotide sequence ID" value="NZ_JALQCY010000001.1"/>
</dbReference>
<keyword evidence="3" id="KW-1185">Reference proteome</keyword>
<evidence type="ECO:0000259" key="1">
    <source>
        <dbReference type="Pfam" id="PF01636"/>
    </source>
</evidence>
<gene>
    <name evidence="2" type="ORF">M1843_02580</name>
</gene>
<dbReference type="InterPro" id="IPR002575">
    <property type="entry name" value="Aminoglycoside_PTrfase"/>
</dbReference>
<reference evidence="2 3" key="1">
    <citation type="submission" date="2022-02" db="EMBL/GenBank/DDBJ databases">
        <title>The car tank lid bacteriome: a reservoir of bacteria with potential in bioremediation of fuel.</title>
        <authorList>
            <person name="Vidal-Verdu A."/>
            <person name="Gomez-Martinez D."/>
            <person name="Latorre-Perez A."/>
            <person name="Pereto J."/>
            <person name="Porcar M."/>
        </authorList>
    </citation>
    <scope>NUCLEOTIDE SEQUENCE [LARGE SCALE GENOMIC DNA]</scope>
    <source>
        <strain evidence="2 3">4D.3</strain>
    </source>
</reference>
<protein>
    <submittedName>
        <fullName evidence="2">Aminoglycoside phosphotransferase family protein</fullName>
    </submittedName>
</protein>
<dbReference type="Proteomes" id="UP001651050">
    <property type="component" value="Unassembled WGS sequence"/>
</dbReference>
<evidence type="ECO:0000313" key="3">
    <source>
        <dbReference type="Proteomes" id="UP001651050"/>
    </source>
</evidence>
<comment type="caution">
    <text evidence="2">The sequence shown here is derived from an EMBL/GenBank/DDBJ whole genome shotgun (WGS) entry which is preliminary data.</text>
</comment>
<dbReference type="Gene3D" id="3.90.1200.10">
    <property type="match status" value="1"/>
</dbReference>
<feature type="domain" description="Aminoglycoside phosphotransferase" evidence="1">
    <location>
        <begin position="186"/>
        <end position="381"/>
    </location>
</feature>
<dbReference type="InterPro" id="IPR011009">
    <property type="entry name" value="Kinase-like_dom_sf"/>
</dbReference>
<sequence length="453" mass="46033">MPTTAPTAPADHPAWLDLLTGDAAGDVLAAALAADGAGVESWSVRQVHARPGAEVTVAYEVVARRGTGDGAVRVTEHLFATSAPDTSFRRARGAGDRGDGPGPGVVRLDDGARALHVWRHPHDPALPGLEAGSTPSRVEGRLRDAGLDVAVRSLETVTYRPLRRAVLRARTGDAGAAGGSAAERVGTAYVKVVRPSKVGDLVRRHALFAGHPRAAAVVAPRVLTWSADGVVLLEEVPGVSVAERIAGTPAAAQAACLDPAEVLRVATRLPGAGRALPRRPAWADRLGRYAHAVVSVQGVPAERMEGLAARIRAAAAAGDPGPLGVTHGDLHAANLLLEPAPVAAASPSGRAVAPRVGAVLDVDTLGPGHLVDDLACAVAHLAVLPVLDPAAYAGVGGLVRRWLAAFDAEVDPALLRARAAAVVVSLAAGTQDAATAEAFLAVAERLVGAAAEV</sequence>
<dbReference type="SUPFAM" id="SSF56112">
    <property type="entry name" value="Protein kinase-like (PK-like)"/>
    <property type="match status" value="1"/>
</dbReference>
<dbReference type="Pfam" id="PF01636">
    <property type="entry name" value="APH"/>
    <property type="match status" value="1"/>
</dbReference>
<dbReference type="EMBL" id="JALQCY010000001">
    <property type="protein sequence ID" value="MCK9792631.1"/>
    <property type="molecule type" value="Genomic_DNA"/>
</dbReference>
<accession>A0ABT0IZG0</accession>
<organism evidence="2 3">
    <name type="scientific">Isoptericola peretonis</name>
    <dbReference type="NCBI Taxonomy" id="2918523"/>
    <lineage>
        <taxon>Bacteria</taxon>
        <taxon>Bacillati</taxon>
        <taxon>Actinomycetota</taxon>
        <taxon>Actinomycetes</taxon>
        <taxon>Micrococcales</taxon>
        <taxon>Promicromonosporaceae</taxon>
        <taxon>Isoptericola</taxon>
    </lineage>
</organism>
<evidence type="ECO:0000313" key="2">
    <source>
        <dbReference type="EMBL" id="MCK9792631.1"/>
    </source>
</evidence>
<proteinExistence type="predicted"/>
<name>A0ABT0IZG0_9MICO</name>